<dbReference type="InterPro" id="IPR027417">
    <property type="entry name" value="P-loop_NTPase"/>
</dbReference>
<keyword evidence="3" id="KW-1185">Reference proteome</keyword>
<comment type="caution">
    <text evidence="2">The sequence shown here is derived from an EMBL/GenBank/DDBJ whole genome shotgun (WGS) entry which is preliminary data.</text>
</comment>
<evidence type="ECO:0000313" key="2">
    <source>
        <dbReference type="EMBL" id="KAH0761102.1"/>
    </source>
</evidence>
<dbReference type="Proteomes" id="UP000826656">
    <property type="component" value="Unassembled WGS sequence"/>
</dbReference>
<dbReference type="EMBL" id="JAIVGD010000013">
    <property type="protein sequence ID" value="KAH0761102.1"/>
    <property type="molecule type" value="Genomic_DNA"/>
</dbReference>
<name>A0ABQ7VAL0_SOLTU</name>
<evidence type="ECO:0000256" key="1">
    <source>
        <dbReference type="ARBA" id="ARBA00005446"/>
    </source>
</evidence>
<proteinExistence type="inferred from homology"/>
<comment type="similarity">
    <text evidence="1">Belongs to the helicase family. RecQ subfamily.</text>
</comment>
<dbReference type="PANTHER" id="PTHR13710">
    <property type="entry name" value="DNA HELICASE RECQ FAMILY MEMBER"/>
    <property type="match status" value="1"/>
</dbReference>
<sequence>MATGSGKSLWLSGSPTDNRKGYCCYKSSHLFDARSSHGIKADYLSSAQIDRGVQSNTELGQYDILSMSPEKACFRSRLLKAGMCLLAVDEAHCISEWGHDFSLALTKRNGLYNAARWRKLWKSETSFESDLFLLDGVSSSVLVSREPPEEMSLAMKSMGFIWRRDQKKVEYKQLDKLRNVLLNVLFVGSTATATEKNKVDRISNWM</sequence>
<evidence type="ECO:0000313" key="3">
    <source>
        <dbReference type="Proteomes" id="UP000826656"/>
    </source>
</evidence>
<gene>
    <name evidence="2" type="ORF">KY290_017175</name>
</gene>
<reference evidence="2 3" key="1">
    <citation type="journal article" date="2021" name="bioRxiv">
        <title>Chromosome-scale and haplotype-resolved genome assembly of a tetraploid potato cultivar.</title>
        <authorList>
            <person name="Sun H."/>
            <person name="Jiao W.-B."/>
            <person name="Krause K."/>
            <person name="Campoy J.A."/>
            <person name="Goel M."/>
            <person name="Folz-Donahue K."/>
            <person name="Kukat C."/>
            <person name="Huettel B."/>
            <person name="Schneeberger K."/>
        </authorList>
    </citation>
    <scope>NUCLEOTIDE SEQUENCE [LARGE SCALE GENOMIC DNA]</scope>
    <source>
        <strain evidence="2">SolTubOtavaFocal</strain>
        <tissue evidence="2">Leaves</tissue>
    </source>
</reference>
<protein>
    <recommendedName>
        <fullName evidence="4">Helicase ATP-binding domain-containing protein</fullName>
    </recommendedName>
</protein>
<organism evidence="2 3">
    <name type="scientific">Solanum tuberosum</name>
    <name type="common">Potato</name>
    <dbReference type="NCBI Taxonomy" id="4113"/>
    <lineage>
        <taxon>Eukaryota</taxon>
        <taxon>Viridiplantae</taxon>
        <taxon>Streptophyta</taxon>
        <taxon>Embryophyta</taxon>
        <taxon>Tracheophyta</taxon>
        <taxon>Spermatophyta</taxon>
        <taxon>Magnoliopsida</taxon>
        <taxon>eudicotyledons</taxon>
        <taxon>Gunneridae</taxon>
        <taxon>Pentapetalae</taxon>
        <taxon>asterids</taxon>
        <taxon>lamiids</taxon>
        <taxon>Solanales</taxon>
        <taxon>Solanaceae</taxon>
        <taxon>Solanoideae</taxon>
        <taxon>Solaneae</taxon>
        <taxon>Solanum</taxon>
    </lineage>
</organism>
<evidence type="ECO:0008006" key="4">
    <source>
        <dbReference type="Google" id="ProtNLM"/>
    </source>
</evidence>
<dbReference type="Gene3D" id="3.40.50.300">
    <property type="entry name" value="P-loop containing nucleotide triphosphate hydrolases"/>
    <property type="match status" value="1"/>
</dbReference>
<dbReference type="PANTHER" id="PTHR13710:SF120">
    <property type="entry name" value="BIFUNCTIONAL 3'-5' EXONUCLEASE_ATP-DEPENDENT HELICASE WRN"/>
    <property type="match status" value="1"/>
</dbReference>
<accession>A0ABQ7VAL0</accession>
<dbReference type="SUPFAM" id="SSF52540">
    <property type="entry name" value="P-loop containing nucleoside triphosphate hydrolases"/>
    <property type="match status" value="1"/>
</dbReference>